<comment type="pathway">
    <text evidence="4 20">Cell wall biogenesis; peptidoglycan biosynthesis.</text>
</comment>
<dbReference type="AlphaFoldDB" id="A0A1I0AN05"/>
<dbReference type="InterPro" id="IPR036318">
    <property type="entry name" value="FAD-bd_PCMH-like_sf"/>
</dbReference>
<evidence type="ECO:0000256" key="8">
    <source>
        <dbReference type="ARBA" id="ARBA00022490"/>
    </source>
</evidence>
<dbReference type="InterPro" id="IPR016166">
    <property type="entry name" value="FAD-bd_PCMH"/>
</dbReference>
<dbReference type="InterPro" id="IPR016167">
    <property type="entry name" value="FAD-bd_PCMH_sub1"/>
</dbReference>
<feature type="active site" description="Proton donor" evidence="20">
    <location>
        <position position="239"/>
    </location>
</feature>
<evidence type="ECO:0000256" key="7">
    <source>
        <dbReference type="ARBA" id="ARBA00015188"/>
    </source>
</evidence>
<comment type="catalytic activity">
    <reaction evidence="19 20">
        <text>UDP-N-acetyl-alpha-D-muramate + NADP(+) = UDP-N-acetyl-3-O-(1-carboxyvinyl)-alpha-D-glucosamine + NADPH + H(+)</text>
        <dbReference type="Rhea" id="RHEA:12248"/>
        <dbReference type="ChEBI" id="CHEBI:15378"/>
        <dbReference type="ChEBI" id="CHEBI:57783"/>
        <dbReference type="ChEBI" id="CHEBI:58349"/>
        <dbReference type="ChEBI" id="CHEBI:68483"/>
        <dbReference type="ChEBI" id="CHEBI:70757"/>
        <dbReference type="EC" id="1.3.1.98"/>
    </reaction>
</comment>
<evidence type="ECO:0000256" key="4">
    <source>
        <dbReference type="ARBA" id="ARBA00004752"/>
    </source>
</evidence>
<keyword evidence="16 20" id="KW-0131">Cell cycle</keyword>
<evidence type="ECO:0000256" key="10">
    <source>
        <dbReference type="ARBA" id="ARBA00022630"/>
    </source>
</evidence>
<evidence type="ECO:0000256" key="13">
    <source>
        <dbReference type="ARBA" id="ARBA00022960"/>
    </source>
</evidence>
<organism evidence="22 23">
    <name type="scientific">Marinobacter segnicrescens</name>
    <dbReference type="NCBI Taxonomy" id="430453"/>
    <lineage>
        <taxon>Bacteria</taxon>
        <taxon>Pseudomonadati</taxon>
        <taxon>Pseudomonadota</taxon>
        <taxon>Gammaproteobacteria</taxon>
        <taxon>Pseudomonadales</taxon>
        <taxon>Marinobacteraceae</taxon>
        <taxon>Marinobacter</taxon>
    </lineage>
</organism>
<evidence type="ECO:0000256" key="6">
    <source>
        <dbReference type="ARBA" id="ARBA00012518"/>
    </source>
</evidence>
<evidence type="ECO:0000256" key="16">
    <source>
        <dbReference type="ARBA" id="ARBA00023306"/>
    </source>
</evidence>
<dbReference type="InterPro" id="IPR003170">
    <property type="entry name" value="MurB"/>
</dbReference>
<dbReference type="PANTHER" id="PTHR21071">
    <property type="entry name" value="UDP-N-ACETYLENOLPYRUVOYLGLUCOSAMINE REDUCTASE"/>
    <property type="match status" value="1"/>
</dbReference>
<dbReference type="Gene3D" id="3.30.465.10">
    <property type="match status" value="1"/>
</dbReference>
<keyword evidence="11 20" id="KW-0274">FAD</keyword>
<keyword evidence="17 20" id="KW-0961">Cell wall biogenesis/degradation</keyword>
<sequence>MEGIMKPEPVAGEGSGELQRDLEALVPGGVYRDVPLSRVSRWRVGGPARLVVAPGTISQVQRVMAYVSSRGLPYVVLGSSTNLLFADEGLEVLAIHIGARLGGFRVEGARVWSEAGIWVPAFARQLARAGLSGAEHTCGIPGTLGGLICMNGGSQRKGIGDRVIDVTSVTKTGEKRVRTREECGFQYRRSIFQGLGEIIVGARFRFVAGPSPSSVRKEMLTILGERRRKFPRKVPNCGSVFVSNPAMYAQYGPPGAVIERCGLKGMRLGGAMISPLHANFIVNQDQARAADILTLIGVARRTVRERTGYDMAAEVCYVSPIGEITPAHLKAEALCVPESVSEVNGADPKPVPGLNQ</sequence>
<dbReference type="Pfam" id="PF01565">
    <property type="entry name" value="FAD_binding_4"/>
    <property type="match status" value="1"/>
</dbReference>
<proteinExistence type="inferred from homology"/>
<gene>
    <name evidence="20" type="primary">murB</name>
    <name evidence="22" type="ORF">SAMN04487962_10341</name>
</gene>
<evidence type="ECO:0000256" key="2">
    <source>
        <dbReference type="ARBA" id="ARBA00003921"/>
    </source>
</evidence>
<dbReference type="STRING" id="430453.SAMN04487962_10341"/>
<keyword evidence="14 20" id="KW-0573">Peptidoglycan synthesis</keyword>
<dbReference type="EMBL" id="FOHZ01000003">
    <property type="protein sequence ID" value="SES95773.1"/>
    <property type="molecule type" value="Genomic_DNA"/>
</dbReference>
<dbReference type="InterPro" id="IPR036635">
    <property type="entry name" value="MurB_C_sf"/>
</dbReference>
<keyword evidence="9 20" id="KW-0132">Cell division</keyword>
<dbReference type="InterPro" id="IPR016169">
    <property type="entry name" value="FAD-bd_PCMH_sub2"/>
</dbReference>
<dbReference type="NCBIfam" id="TIGR00179">
    <property type="entry name" value="murB"/>
    <property type="match status" value="1"/>
</dbReference>
<dbReference type="GO" id="GO:0005829">
    <property type="term" value="C:cytosol"/>
    <property type="evidence" value="ECO:0007669"/>
    <property type="project" value="TreeGrafter"/>
</dbReference>
<comment type="function">
    <text evidence="2 20">Cell wall formation.</text>
</comment>
<evidence type="ECO:0000256" key="12">
    <source>
        <dbReference type="ARBA" id="ARBA00022857"/>
    </source>
</evidence>
<dbReference type="SUPFAM" id="SSF56194">
    <property type="entry name" value="Uridine diphospho-N-Acetylenolpyruvylglucosamine reductase, MurB, C-terminal domain"/>
    <property type="match status" value="1"/>
</dbReference>
<keyword evidence="10 20" id="KW-0285">Flavoprotein</keyword>
<dbReference type="GO" id="GO:0008762">
    <property type="term" value="F:UDP-N-acetylmuramate dehydrogenase activity"/>
    <property type="evidence" value="ECO:0007669"/>
    <property type="project" value="UniProtKB-UniRule"/>
</dbReference>
<evidence type="ECO:0000313" key="23">
    <source>
        <dbReference type="Proteomes" id="UP000198762"/>
    </source>
</evidence>
<dbReference type="EC" id="1.3.1.98" evidence="6 20"/>
<dbReference type="UniPathway" id="UPA00219"/>
<comment type="similarity">
    <text evidence="5 20">Belongs to the MurB family.</text>
</comment>
<keyword evidence="23" id="KW-1185">Reference proteome</keyword>
<dbReference type="InterPro" id="IPR011601">
    <property type="entry name" value="MurB_C"/>
</dbReference>
<evidence type="ECO:0000256" key="3">
    <source>
        <dbReference type="ARBA" id="ARBA00004496"/>
    </source>
</evidence>
<dbReference type="Proteomes" id="UP000198762">
    <property type="component" value="Unassembled WGS sequence"/>
</dbReference>
<comment type="subcellular location">
    <subcellularLocation>
        <location evidence="3 20">Cytoplasm</location>
    </subcellularLocation>
</comment>
<dbReference type="Gene3D" id="3.30.43.10">
    <property type="entry name" value="Uridine Diphospho-n-acetylenolpyruvylglucosamine Reductase, domain 2"/>
    <property type="match status" value="1"/>
</dbReference>
<keyword evidence="8 20" id="KW-0963">Cytoplasm</keyword>
<dbReference type="InterPro" id="IPR006094">
    <property type="entry name" value="Oxid_FAD_bind_N"/>
</dbReference>
<dbReference type="GO" id="GO:0051301">
    <property type="term" value="P:cell division"/>
    <property type="evidence" value="ECO:0007669"/>
    <property type="project" value="UniProtKB-KW"/>
</dbReference>
<dbReference type="GO" id="GO:0009252">
    <property type="term" value="P:peptidoglycan biosynthetic process"/>
    <property type="evidence" value="ECO:0007669"/>
    <property type="project" value="UniProtKB-UniRule"/>
</dbReference>
<dbReference type="GO" id="GO:0008360">
    <property type="term" value="P:regulation of cell shape"/>
    <property type="evidence" value="ECO:0007669"/>
    <property type="project" value="UniProtKB-KW"/>
</dbReference>
<evidence type="ECO:0000256" key="18">
    <source>
        <dbReference type="ARBA" id="ARBA00031026"/>
    </source>
</evidence>
<evidence type="ECO:0000256" key="15">
    <source>
        <dbReference type="ARBA" id="ARBA00023002"/>
    </source>
</evidence>
<comment type="cofactor">
    <cofactor evidence="1 20">
        <name>FAD</name>
        <dbReference type="ChEBI" id="CHEBI:57692"/>
    </cofactor>
</comment>
<feature type="active site" evidence="20">
    <location>
        <position position="188"/>
    </location>
</feature>
<evidence type="ECO:0000256" key="9">
    <source>
        <dbReference type="ARBA" id="ARBA00022618"/>
    </source>
</evidence>
<dbReference type="PROSITE" id="PS51387">
    <property type="entry name" value="FAD_PCMH"/>
    <property type="match status" value="1"/>
</dbReference>
<dbReference type="SUPFAM" id="SSF56176">
    <property type="entry name" value="FAD-binding/transporter-associated domain-like"/>
    <property type="match status" value="1"/>
</dbReference>
<evidence type="ECO:0000256" key="17">
    <source>
        <dbReference type="ARBA" id="ARBA00023316"/>
    </source>
</evidence>
<feature type="domain" description="FAD-binding PCMH-type" evidence="21">
    <location>
        <begin position="43"/>
        <end position="209"/>
    </location>
</feature>
<dbReference type="GO" id="GO:0071555">
    <property type="term" value="P:cell wall organization"/>
    <property type="evidence" value="ECO:0007669"/>
    <property type="project" value="UniProtKB-KW"/>
</dbReference>
<dbReference type="Gene3D" id="3.90.78.10">
    <property type="entry name" value="UDP-N-acetylenolpyruvoylglucosamine reductase, C-terminal domain"/>
    <property type="match status" value="1"/>
</dbReference>
<keyword evidence="13 20" id="KW-0133">Cell shape</keyword>
<protein>
    <recommendedName>
        <fullName evidence="7 20">UDP-N-acetylenolpyruvoylglucosamine reductase</fullName>
        <ecNumber evidence="6 20">1.3.1.98</ecNumber>
    </recommendedName>
    <alternativeName>
        <fullName evidence="18 20">UDP-N-acetylmuramate dehydrogenase</fullName>
    </alternativeName>
</protein>
<reference evidence="23" key="1">
    <citation type="submission" date="2016-10" db="EMBL/GenBank/DDBJ databases">
        <authorList>
            <person name="Varghese N."/>
            <person name="Submissions S."/>
        </authorList>
    </citation>
    <scope>NUCLEOTIDE SEQUENCE [LARGE SCALE GENOMIC DNA]</scope>
    <source>
        <strain evidence="23">CGMCC 1.6489</strain>
    </source>
</reference>
<dbReference type="PANTHER" id="PTHR21071:SF4">
    <property type="entry name" value="UDP-N-ACETYLENOLPYRUVOYLGLUCOSAMINE REDUCTASE"/>
    <property type="match status" value="1"/>
</dbReference>
<evidence type="ECO:0000256" key="14">
    <source>
        <dbReference type="ARBA" id="ARBA00022984"/>
    </source>
</evidence>
<keyword evidence="12 20" id="KW-0521">NADP</keyword>
<evidence type="ECO:0000256" key="5">
    <source>
        <dbReference type="ARBA" id="ARBA00010485"/>
    </source>
</evidence>
<dbReference type="GO" id="GO:0071949">
    <property type="term" value="F:FAD binding"/>
    <property type="evidence" value="ECO:0007669"/>
    <property type="project" value="InterPro"/>
</dbReference>
<evidence type="ECO:0000313" key="22">
    <source>
        <dbReference type="EMBL" id="SES95773.1"/>
    </source>
</evidence>
<feature type="active site" evidence="20">
    <location>
        <position position="314"/>
    </location>
</feature>
<dbReference type="Pfam" id="PF02873">
    <property type="entry name" value="MurB_C"/>
    <property type="match status" value="1"/>
</dbReference>
<evidence type="ECO:0000256" key="11">
    <source>
        <dbReference type="ARBA" id="ARBA00022827"/>
    </source>
</evidence>
<dbReference type="HAMAP" id="MF_00037">
    <property type="entry name" value="MurB"/>
    <property type="match status" value="1"/>
</dbReference>
<evidence type="ECO:0000256" key="1">
    <source>
        <dbReference type="ARBA" id="ARBA00001974"/>
    </source>
</evidence>
<evidence type="ECO:0000259" key="21">
    <source>
        <dbReference type="PROSITE" id="PS51387"/>
    </source>
</evidence>
<name>A0A1I0AN05_9GAMM</name>
<accession>A0A1I0AN05</accession>
<evidence type="ECO:0000256" key="20">
    <source>
        <dbReference type="HAMAP-Rule" id="MF_00037"/>
    </source>
</evidence>
<evidence type="ECO:0000256" key="19">
    <source>
        <dbReference type="ARBA" id="ARBA00048914"/>
    </source>
</evidence>
<keyword evidence="15 20" id="KW-0560">Oxidoreductase</keyword>